<dbReference type="WBParaSite" id="NBR_0001449301-mRNA-1">
    <property type="protein sequence ID" value="NBR_0001449301-mRNA-1"/>
    <property type="gene ID" value="NBR_0001449301"/>
</dbReference>
<evidence type="ECO:0000313" key="3">
    <source>
        <dbReference type="Proteomes" id="UP000271162"/>
    </source>
</evidence>
<keyword evidence="3" id="KW-1185">Reference proteome</keyword>
<evidence type="ECO:0000313" key="2">
    <source>
        <dbReference type="EMBL" id="VDL78083.1"/>
    </source>
</evidence>
<keyword evidence="1" id="KW-0732">Signal</keyword>
<evidence type="ECO:0000256" key="1">
    <source>
        <dbReference type="SAM" id="SignalP"/>
    </source>
</evidence>
<dbReference type="EMBL" id="UYSL01021384">
    <property type="protein sequence ID" value="VDL78083.1"/>
    <property type="molecule type" value="Genomic_DNA"/>
</dbReference>
<feature type="chain" id="PRO_5043125481" evidence="1">
    <location>
        <begin position="18"/>
        <end position="87"/>
    </location>
</feature>
<evidence type="ECO:0000313" key="4">
    <source>
        <dbReference type="WBParaSite" id="NBR_0001449301-mRNA-1"/>
    </source>
</evidence>
<organism evidence="4">
    <name type="scientific">Nippostrongylus brasiliensis</name>
    <name type="common">Rat hookworm</name>
    <dbReference type="NCBI Taxonomy" id="27835"/>
    <lineage>
        <taxon>Eukaryota</taxon>
        <taxon>Metazoa</taxon>
        <taxon>Ecdysozoa</taxon>
        <taxon>Nematoda</taxon>
        <taxon>Chromadorea</taxon>
        <taxon>Rhabditida</taxon>
        <taxon>Rhabditina</taxon>
        <taxon>Rhabditomorpha</taxon>
        <taxon>Strongyloidea</taxon>
        <taxon>Heligmosomidae</taxon>
        <taxon>Nippostrongylus</taxon>
    </lineage>
</organism>
<protein>
    <submittedName>
        <fullName evidence="4">ShKT domain-containing protein</fullName>
    </submittedName>
</protein>
<reference evidence="4" key="1">
    <citation type="submission" date="2017-02" db="UniProtKB">
        <authorList>
            <consortium name="WormBaseParasite"/>
        </authorList>
    </citation>
    <scope>IDENTIFICATION</scope>
</reference>
<gene>
    <name evidence="2" type="ORF">NBR_LOCUS14494</name>
</gene>
<reference evidence="2 3" key="2">
    <citation type="submission" date="2018-11" db="EMBL/GenBank/DDBJ databases">
        <authorList>
            <consortium name="Pathogen Informatics"/>
        </authorList>
    </citation>
    <scope>NUCLEOTIDE SEQUENCE [LARGE SCALE GENOMIC DNA]</scope>
</reference>
<dbReference type="AlphaFoldDB" id="A0A0N4YD24"/>
<accession>A0A0N4YD24</accession>
<dbReference type="Proteomes" id="UP000271162">
    <property type="component" value="Unassembled WGS sequence"/>
</dbReference>
<feature type="signal peptide" evidence="1">
    <location>
        <begin position="1"/>
        <end position="17"/>
    </location>
</feature>
<name>A0A0N4YD24_NIPBR</name>
<sequence length="87" mass="9959">MIFLFVLLPILVPFAVTVKLSKCRDTDMNCATWIATNRSNCETLGLAMDHCPRMCQTCGDIIDPRYDVRRTPAELRPVAWMIGRWAK</sequence>
<proteinExistence type="predicted"/>